<organism evidence="11 12">
    <name type="scientific">Asparagus officinalis</name>
    <name type="common">Garden asparagus</name>
    <dbReference type="NCBI Taxonomy" id="4686"/>
    <lineage>
        <taxon>Eukaryota</taxon>
        <taxon>Viridiplantae</taxon>
        <taxon>Streptophyta</taxon>
        <taxon>Embryophyta</taxon>
        <taxon>Tracheophyta</taxon>
        <taxon>Spermatophyta</taxon>
        <taxon>Magnoliopsida</taxon>
        <taxon>Liliopsida</taxon>
        <taxon>Asparagales</taxon>
        <taxon>Asparagaceae</taxon>
        <taxon>Asparagoideae</taxon>
        <taxon>Asparagus</taxon>
    </lineage>
</organism>
<dbReference type="SMART" id="SM00330">
    <property type="entry name" value="PIPKc"/>
    <property type="match status" value="1"/>
</dbReference>
<evidence type="ECO:0000259" key="10">
    <source>
        <dbReference type="PROSITE" id="PS51455"/>
    </source>
</evidence>
<dbReference type="SUPFAM" id="SSF56104">
    <property type="entry name" value="SAICAR synthase-like"/>
    <property type="match status" value="1"/>
</dbReference>
<evidence type="ECO:0000256" key="4">
    <source>
        <dbReference type="ARBA" id="ARBA00022777"/>
    </source>
</evidence>
<dbReference type="CDD" id="cd03334">
    <property type="entry name" value="Fab1_TCP"/>
    <property type="match status" value="1"/>
</dbReference>
<evidence type="ECO:0000256" key="2">
    <source>
        <dbReference type="ARBA" id="ARBA00022679"/>
    </source>
</evidence>
<evidence type="ECO:0000313" key="12">
    <source>
        <dbReference type="Proteomes" id="UP000243459"/>
    </source>
</evidence>
<feature type="compositionally biased region" description="Basic and acidic residues" evidence="9">
    <location>
        <begin position="131"/>
        <end position="147"/>
    </location>
</feature>
<dbReference type="FunFam" id="3.30.810.10:FF:000001">
    <property type="entry name" value="1-phosphatidylinositol 3-phosphate 5-kinase FAB1"/>
    <property type="match status" value="1"/>
</dbReference>
<dbReference type="FunFam" id="3.50.7.10:FF:000007">
    <property type="entry name" value="1-phosphatidylinositol 3-phosphate 5-kinase isoform X1"/>
    <property type="match status" value="1"/>
</dbReference>
<evidence type="ECO:0000313" key="11">
    <source>
        <dbReference type="EMBL" id="ONK73092.1"/>
    </source>
</evidence>
<keyword evidence="3 8" id="KW-0547">Nucleotide-binding</keyword>
<keyword evidence="12" id="KW-1185">Reference proteome</keyword>
<keyword evidence="5 8" id="KW-0067">ATP-binding</keyword>
<proteinExistence type="predicted"/>
<protein>
    <recommendedName>
        <fullName evidence="1">1-phosphatidylinositol-3-phosphate 5-kinase</fullName>
        <ecNumber evidence="1">2.7.1.150</ecNumber>
    </recommendedName>
    <alternativeName>
        <fullName evidence="7">Phosphatidylinositol 3-phosphate 5-kinase type III</fullName>
    </alternativeName>
</protein>
<dbReference type="InterPro" id="IPR044769">
    <property type="entry name" value="PIKfyve_PIPKc"/>
</dbReference>
<dbReference type="Gramene" id="ONK73092">
    <property type="protein sequence ID" value="ONK73092"/>
    <property type="gene ID" value="A4U43_C04F27110"/>
</dbReference>
<dbReference type="OrthoDB" id="158357at2759"/>
<dbReference type="PROSITE" id="PS51455">
    <property type="entry name" value="PIPK"/>
    <property type="match status" value="1"/>
</dbReference>
<dbReference type="GO" id="GO:0046854">
    <property type="term" value="P:phosphatidylinositol phosphate biosynthetic process"/>
    <property type="evidence" value="ECO:0007669"/>
    <property type="project" value="TreeGrafter"/>
</dbReference>
<comment type="subunit">
    <text evidence="6">Component of the PI(3,5)P2 regulatory complex at least composed of ATG18, SAC/FIG4, FAB1 and VAC14.</text>
</comment>
<feature type="region of interest" description="Disordered" evidence="9">
    <location>
        <begin position="127"/>
        <end position="169"/>
    </location>
</feature>
<dbReference type="InterPro" id="IPR027409">
    <property type="entry name" value="GroEL-like_apical_dom_sf"/>
</dbReference>
<dbReference type="GO" id="GO:0010008">
    <property type="term" value="C:endosome membrane"/>
    <property type="evidence" value="ECO:0007669"/>
    <property type="project" value="TreeGrafter"/>
</dbReference>
<evidence type="ECO:0000256" key="9">
    <source>
        <dbReference type="SAM" id="MobiDB-lite"/>
    </source>
</evidence>
<dbReference type="InterPro" id="IPR002423">
    <property type="entry name" value="Cpn60/GroEL/TCP-1"/>
</dbReference>
<evidence type="ECO:0000256" key="3">
    <source>
        <dbReference type="ARBA" id="ARBA00022741"/>
    </source>
</evidence>
<dbReference type="Gene3D" id="3.30.800.10">
    <property type="entry name" value="Phosphatidylinositol Phosphate Kinase II Beta"/>
    <property type="match status" value="1"/>
</dbReference>
<feature type="compositionally biased region" description="Polar residues" evidence="9">
    <location>
        <begin position="148"/>
        <end position="166"/>
    </location>
</feature>
<keyword evidence="4 8" id="KW-0418">Kinase</keyword>
<dbReference type="GO" id="GO:0005524">
    <property type="term" value="F:ATP binding"/>
    <property type="evidence" value="ECO:0007669"/>
    <property type="project" value="UniProtKB-UniRule"/>
</dbReference>
<dbReference type="PANTHER" id="PTHR45748">
    <property type="entry name" value="1-PHOSPHATIDYLINOSITOL 3-PHOSPHATE 5-KINASE-RELATED"/>
    <property type="match status" value="1"/>
</dbReference>
<dbReference type="SUPFAM" id="SSF52029">
    <property type="entry name" value="GroEL apical domain-like"/>
    <property type="match status" value="1"/>
</dbReference>
<sequence>MTTPENDNLEKISLCECEQRNADSSLHAEHLIPIASKKEDGSRSYTTLMISPTTDDAQACWDTQKRDYGADVLDTGQRNPSLDIAEIVVEHGKESSSKDTIVEDSNANIPILGEKGYIPKSLALEDCEGSGSEKTEKHNPMPEEGQRNSENAVSKSSFLPSGTNTDIWKPPEPYVLEHDMDSVAFNDDDDDYCGGTTWGQSSSLSSFDENSQNHHSHKEEWNKAMTEARNGQFKTHVIQLLGLEGLGVSNGDGGENWLDIVIALSWEAALLVKPDANEGRAMDPRSYVKVKCIASGTGSQSQVIKALVFKKNTAHKHMPTKLRNPRLLLLKGSLGDSAVGLSSLKSMDQEEEYKQAFAEMINYCNPNVVLVEKTVSRGIQEFLNEKGIALAFDMKLRRLERIARCTGSQIISSADILFRPKLKQCDSFHVEKFVEEYDFTGEGGKKPTKTLMFLEGFPRPLGCTILLKGAHREKLKKVKSVLRYAVISAYHLILETAFFVDQKTFFYDTKAVKELNDTSISESGVSLNGTISIAHDLSGATAGSSPLNITSDLPISNVPISDGKLLSPVSASLWRFNIPPIIDSISSHVEVNETFDPRTKENARTEQEETGNRLSNGEKAGVELIHNINIERTSDTTTTEVKIEGKDDIESSLDSKSILVLRSKYCIPKQEDCEQGHVSRIYYYGKDDMSLGHFLEDILLCQEHSCSSCGQPPEDHIYRYTHKNGTLSVLIRRLSREFFLSGEDEGKIWMWTQCLKCEHKSGTRKTRRVVMSSAARRFSFGKFLELSLASHSAASRTSRCGHLLHRDCLRFFGLGTKVAMFRYTSVEIYTACKPPPMLEFCNPSEQEWFLREAKDVLSKGDIFFTEIAQILKKLKPKCSSTSFKQHMELSSSAVEFDEVEKMLMQEKTEFEDSLKNGHKILNLNWLIQELLLMLYIWDRRLHSVSLHARDVETSNDAADEILHEVQSYTAESSPFSSFTTGVEESISVGLDRMHEDNSVSVSIEPLEPVEKVKNLEEPEVDKMAAEDSQMSDEFKMDDPKWIWSPFSKLRKELRQDLHDGLLIKFEFINTYSPTYLSMIPQLATQVMDSLHFSIGPGGNVISVIEDEISSIISCALALSEASPASSEKVIGAKEREGKGDTGNEVIDTLRVTDISETCTESFETERIKSSKSFSSLSPSELATFGSDGSLFDDRLIPMENLHPETTVGSYKFAGKSKYSVVCIYAKLFYSLRKKCCSSEMAYIASLSHCKKWDAQGGKSKAVFEKTMDDRLIIKQIKKPEFESFLKFGPYYFKHVYESLNSGSQTCLAKILGLYQVRQYKSGKEVKTDIVVMENLFFGRKVSRKYDLKGSVYSRYISNSNNSESVFLDQNFVEDMRVSPIYIGGKDKHVLDRAIWNDTFFLTSIDVMDYSLLVGVDRKKKEIVFGIIDYLRQYTWDKHFETWVKSNLVVPKNELPTVISPKEYKRRFRKFMSKYFLTLDTCNSQQI</sequence>
<evidence type="ECO:0000256" key="5">
    <source>
        <dbReference type="ARBA" id="ARBA00022840"/>
    </source>
</evidence>
<dbReference type="GO" id="GO:0000285">
    <property type="term" value="F:1-phosphatidylinositol-3-phosphate 5-kinase activity"/>
    <property type="evidence" value="ECO:0007669"/>
    <property type="project" value="UniProtKB-EC"/>
</dbReference>
<dbReference type="EC" id="2.7.1.150" evidence="1"/>
<evidence type="ECO:0000256" key="7">
    <source>
        <dbReference type="ARBA" id="ARBA00077223"/>
    </source>
</evidence>
<dbReference type="CDD" id="cd17300">
    <property type="entry name" value="PIPKc_PIKfyve"/>
    <property type="match status" value="1"/>
</dbReference>
<dbReference type="InterPro" id="IPR002498">
    <property type="entry name" value="PInositol-4-P-4/5-kinase_core"/>
</dbReference>
<dbReference type="OMA" id="HMPTSCH"/>
<dbReference type="Proteomes" id="UP000243459">
    <property type="component" value="Chromosome 4"/>
</dbReference>
<dbReference type="Pfam" id="PF01504">
    <property type="entry name" value="PIP5K"/>
    <property type="match status" value="1"/>
</dbReference>
<dbReference type="FunFam" id="3.30.800.10:FF:000007">
    <property type="entry name" value="Putative 1-phosphatidylinositol-4-phosphate 5-kinase/ zinc ion binding family"/>
    <property type="match status" value="1"/>
</dbReference>
<name>A0A5P1F4J4_ASPOF</name>
<dbReference type="Gene3D" id="3.50.7.10">
    <property type="entry name" value="GroEL"/>
    <property type="match status" value="1"/>
</dbReference>
<evidence type="ECO:0000256" key="6">
    <source>
        <dbReference type="ARBA" id="ARBA00023464"/>
    </source>
</evidence>
<keyword evidence="2 8" id="KW-0808">Transferase</keyword>
<dbReference type="PANTHER" id="PTHR45748:SF4">
    <property type="entry name" value="1-PHOSPHATIDYLINOSITOL-3-PHOSPHATE 5-KINASE FAB1D-RELATED"/>
    <property type="match status" value="1"/>
</dbReference>
<dbReference type="InterPro" id="IPR027484">
    <property type="entry name" value="PInositol-4-P-5-kinase_N"/>
</dbReference>
<evidence type="ECO:0000256" key="1">
    <source>
        <dbReference type="ARBA" id="ARBA00012009"/>
    </source>
</evidence>
<dbReference type="Gene3D" id="3.30.810.10">
    <property type="entry name" value="2-Layer Sandwich"/>
    <property type="match status" value="1"/>
</dbReference>
<dbReference type="Pfam" id="PF00118">
    <property type="entry name" value="Cpn60_TCP1"/>
    <property type="match status" value="1"/>
</dbReference>
<dbReference type="EMBL" id="CM007384">
    <property type="protein sequence ID" value="ONK73092.1"/>
    <property type="molecule type" value="Genomic_DNA"/>
</dbReference>
<gene>
    <name evidence="11" type="ORF">A4U43_C04F27110</name>
</gene>
<evidence type="ECO:0000256" key="8">
    <source>
        <dbReference type="PROSITE-ProRule" id="PRU00781"/>
    </source>
</evidence>
<dbReference type="InterPro" id="IPR027483">
    <property type="entry name" value="PInositol-4-P-4/5-kinase_C_sf"/>
</dbReference>
<reference evidence="12" key="1">
    <citation type="journal article" date="2017" name="Nat. Commun.">
        <title>The asparagus genome sheds light on the origin and evolution of a young Y chromosome.</title>
        <authorList>
            <person name="Harkess A."/>
            <person name="Zhou J."/>
            <person name="Xu C."/>
            <person name="Bowers J.E."/>
            <person name="Van der Hulst R."/>
            <person name="Ayyampalayam S."/>
            <person name="Mercati F."/>
            <person name="Riccardi P."/>
            <person name="McKain M.R."/>
            <person name="Kakrana A."/>
            <person name="Tang H."/>
            <person name="Ray J."/>
            <person name="Groenendijk J."/>
            <person name="Arikit S."/>
            <person name="Mathioni S.M."/>
            <person name="Nakano M."/>
            <person name="Shan H."/>
            <person name="Telgmann-Rauber A."/>
            <person name="Kanno A."/>
            <person name="Yue Z."/>
            <person name="Chen H."/>
            <person name="Li W."/>
            <person name="Chen Y."/>
            <person name="Xu X."/>
            <person name="Zhang Y."/>
            <person name="Luo S."/>
            <person name="Chen H."/>
            <person name="Gao J."/>
            <person name="Mao Z."/>
            <person name="Pires J.C."/>
            <person name="Luo M."/>
            <person name="Kudrna D."/>
            <person name="Wing R.A."/>
            <person name="Meyers B.C."/>
            <person name="Yi K."/>
            <person name="Kong H."/>
            <person name="Lavrijsen P."/>
            <person name="Sunseri F."/>
            <person name="Falavigna A."/>
            <person name="Ye Y."/>
            <person name="Leebens-Mack J.H."/>
            <person name="Chen G."/>
        </authorList>
    </citation>
    <scope>NUCLEOTIDE SEQUENCE [LARGE SCALE GENOMIC DNA]</scope>
    <source>
        <strain evidence="12">cv. DH0086</strain>
    </source>
</reference>
<accession>A0A5P1F4J4</accession>
<feature type="domain" description="PIPK" evidence="10">
    <location>
        <begin position="1146"/>
        <end position="1475"/>
    </location>
</feature>